<keyword evidence="3" id="KW-1185">Reference proteome</keyword>
<dbReference type="CDD" id="cd09917">
    <property type="entry name" value="F-box_SF"/>
    <property type="match status" value="1"/>
</dbReference>
<sequence length="334" mass="37612">MELKLGSCLEHILMQPPGFINLASYNTMTITQDAVSNPLILRLIFLHLPIKELLLAQRVCQGWRRLIKKSNSLQQALFFVPDDTPVDDGTVSPNELLMERFSGFYIDGTHLSSRKCIGPLASTDFHRLSRTQGDNPSTAAAYNDAAFSRPEASWRHMLPCQPAPTELQVVYSLESMGGKHGTVKALRFDKNSHSEQAHLTFGVIYDLVQAFMLPSSTNRPGFAANVEIIGFTDQKKDVLPEDEQERKRFLIQRNSRKAYRQHHVKSMRTALPEINFAGEGCVVVRLCRVQQCCVGGHIQPGQIWYSADYLKSDASLVGDGKSIEWDVEKNFFVR</sequence>
<dbReference type="OrthoDB" id="3646405at2759"/>
<dbReference type="SMART" id="SM00256">
    <property type="entry name" value="FBOX"/>
    <property type="match status" value="1"/>
</dbReference>
<dbReference type="InterPro" id="IPR036047">
    <property type="entry name" value="F-box-like_dom_sf"/>
</dbReference>
<evidence type="ECO:0000313" key="2">
    <source>
        <dbReference type="EMBL" id="EME85201.1"/>
    </source>
</evidence>
<dbReference type="EMBL" id="KB446557">
    <property type="protein sequence ID" value="EME85201.1"/>
    <property type="molecule type" value="Genomic_DNA"/>
</dbReference>
<dbReference type="RefSeq" id="XP_007925652.1">
    <property type="nucleotide sequence ID" value="XM_007927461.1"/>
</dbReference>
<evidence type="ECO:0000259" key="1">
    <source>
        <dbReference type="SMART" id="SM00256"/>
    </source>
</evidence>
<feature type="domain" description="F-box" evidence="1">
    <location>
        <begin position="37"/>
        <end position="76"/>
    </location>
</feature>
<dbReference type="GeneID" id="19338116"/>
<dbReference type="VEuPathDB" id="FungiDB:MYCFIDRAFT_214978"/>
<dbReference type="eggNOG" id="ENOG502ST19">
    <property type="taxonomic scope" value="Eukaryota"/>
</dbReference>
<proteinExistence type="predicted"/>
<protein>
    <recommendedName>
        <fullName evidence="1">F-box domain-containing protein</fullName>
    </recommendedName>
</protein>
<dbReference type="Gene3D" id="1.20.1280.50">
    <property type="match status" value="1"/>
</dbReference>
<name>M3AKU9_PSEFD</name>
<reference evidence="2 3" key="1">
    <citation type="journal article" date="2012" name="PLoS Pathog.">
        <title>Diverse lifestyles and strategies of plant pathogenesis encoded in the genomes of eighteen Dothideomycetes fungi.</title>
        <authorList>
            <person name="Ohm R.A."/>
            <person name="Feau N."/>
            <person name="Henrissat B."/>
            <person name="Schoch C.L."/>
            <person name="Horwitz B.A."/>
            <person name="Barry K.W."/>
            <person name="Condon B.J."/>
            <person name="Copeland A.C."/>
            <person name="Dhillon B."/>
            <person name="Glaser F."/>
            <person name="Hesse C.N."/>
            <person name="Kosti I."/>
            <person name="LaButti K."/>
            <person name="Lindquist E.A."/>
            <person name="Lucas S."/>
            <person name="Salamov A.A."/>
            <person name="Bradshaw R.E."/>
            <person name="Ciuffetti L."/>
            <person name="Hamelin R.C."/>
            <person name="Kema G.H.J."/>
            <person name="Lawrence C."/>
            <person name="Scott J.A."/>
            <person name="Spatafora J.W."/>
            <person name="Turgeon B.G."/>
            <person name="de Wit P.J.G.M."/>
            <person name="Zhong S."/>
            <person name="Goodwin S.B."/>
            <person name="Grigoriev I.V."/>
        </authorList>
    </citation>
    <scope>NUCLEOTIDE SEQUENCE [LARGE SCALE GENOMIC DNA]</scope>
    <source>
        <strain evidence="2 3">CIRAD86</strain>
    </source>
</reference>
<gene>
    <name evidence="2" type="ORF">MYCFIDRAFT_214978</name>
</gene>
<organism evidence="2 3">
    <name type="scientific">Pseudocercospora fijiensis (strain CIRAD86)</name>
    <name type="common">Black leaf streak disease fungus</name>
    <name type="synonym">Mycosphaerella fijiensis</name>
    <dbReference type="NCBI Taxonomy" id="383855"/>
    <lineage>
        <taxon>Eukaryota</taxon>
        <taxon>Fungi</taxon>
        <taxon>Dikarya</taxon>
        <taxon>Ascomycota</taxon>
        <taxon>Pezizomycotina</taxon>
        <taxon>Dothideomycetes</taxon>
        <taxon>Dothideomycetidae</taxon>
        <taxon>Mycosphaerellales</taxon>
        <taxon>Mycosphaerellaceae</taxon>
        <taxon>Pseudocercospora</taxon>
    </lineage>
</organism>
<dbReference type="Proteomes" id="UP000016932">
    <property type="component" value="Unassembled WGS sequence"/>
</dbReference>
<dbReference type="HOGENOM" id="CLU_831896_0_0_1"/>
<dbReference type="SUPFAM" id="SSF81383">
    <property type="entry name" value="F-box domain"/>
    <property type="match status" value="1"/>
</dbReference>
<evidence type="ECO:0000313" key="3">
    <source>
        <dbReference type="Proteomes" id="UP000016932"/>
    </source>
</evidence>
<dbReference type="AlphaFoldDB" id="M3AKU9"/>
<accession>M3AKU9</accession>
<dbReference type="Pfam" id="PF00646">
    <property type="entry name" value="F-box"/>
    <property type="match status" value="1"/>
</dbReference>
<dbReference type="InterPro" id="IPR001810">
    <property type="entry name" value="F-box_dom"/>
</dbReference>
<dbReference type="KEGG" id="pfj:MYCFIDRAFT_214978"/>